<feature type="compositionally biased region" description="Basic and acidic residues" evidence="1">
    <location>
        <begin position="100"/>
        <end position="129"/>
    </location>
</feature>
<reference evidence="2" key="1">
    <citation type="submission" date="2019-02" db="EMBL/GenBank/DDBJ databases">
        <authorList>
            <person name="Gruber-Vodicka R. H."/>
            <person name="Seah K. B. B."/>
        </authorList>
    </citation>
    <scope>NUCLEOTIDE SEQUENCE</scope>
    <source>
        <strain evidence="2">BECK_BZ125</strain>
    </source>
</reference>
<proteinExistence type="predicted"/>
<evidence type="ECO:0000256" key="1">
    <source>
        <dbReference type="SAM" id="MobiDB-lite"/>
    </source>
</evidence>
<organism evidence="2">
    <name type="scientific">Candidatus Kentrum sp. TC</name>
    <dbReference type="NCBI Taxonomy" id="2126339"/>
    <lineage>
        <taxon>Bacteria</taxon>
        <taxon>Pseudomonadati</taxon>
        <taxon>Pseudomonadota</taxon>
        <taxon>Gammaproteobacteria</taxon>
        <taxon>Candidatus Kentrum</taxon>
    </lineage>
</organism>
<dbReference type="EMBL" id="CAADFT010000067">
    <property type="protein sequence ID" value="VFK46605.1"/>
    <property type="molecule type" value="Genomic_DNA"/>
</dbReference>
<dbReference type="AlphaFoldDB" id="A0A450YYJ0"/>
<sequence length="136" mass="15704">MTDNWLRNEIQDGLTDLVLLGLPDHPPEDAMRDVSNAWMTAFSQRGISLDRERDRPRVRDAFKKLLLSPRWPTPHDFFRALAPRPISPAPSAPKTGISETGRREMEKMVRMLSESKRQREAQGNRAREARRGRKTT</sequence>
<name>A0A450YYJ0_9GAMM</name>
<gene>
    <name evidence="2" type="ORF">BECKTC1821E_GA0114239_106713</name>
</gene>
<evidence type="ECO:0000313" key="2">
    <source>
        <dbReference type="EMBL" id="VFK46605.1"/>
    </source>
</evidence>
<accession>A0A450YYJ0</accession>
<protein>
    <submittedName>
        <fullName evidence="2">Uncharacterized protein</fullName>
    </submittedName>
</protein>
<feature type="region of interest" description="Disordered" evidence="1">
    <location>
        <begin position="82"/>
        <end position="136"/>
    </location>
</feature>